<dbReference type="NCBIfam" id="TIGR00229">
    <property type="entry name" value="sensory_box"/>
    <property type="match status" value="1"/>
</dbReference>
<feature type="domain" description="PAS" evidence="2">
    <location>
        <begin position="243"/>
        <end position="288"/>
    </location>
</feature>
<feature type="transmembrane region" description="Helical" evidence="1">
    <location>
        <begin position="6"/>
        <end position="24"/>
    </location>
</feature>
<evidence type="ECO:0000313" key="3">
    <source>
        <dbReference type="EMBL" id="WLR41278.1"/>
    </source>
</evidence>
<evidence type="ECO:0000259" key="2">
    <source>
        <dbReference type="PROSITE" id="PS50112"/>
    </source>
</evidence>
<dbReference type="Pfam" id="PF08448">
    <property type="entry name" value="PAS_4"/>
    <property type="match status" value="1"/>
</dbReference>
<feature type="transmembrane region" description="Helical" evidence="1">
    <location>
        <begin position="62"/>
        <end position="86"/>
    </location>
</feature>
<dbReference type="Gene3D" id="3.30.450.20">
    <property type="entry name" value="PAS domain"/>
    <property type="match status" value="1"/>
</dbReference>
<feature type="transmembrane region" description="Helical" evidence="1">
    <location>
        <begin position="107"/>
        <end position="129"/>
    </location>
</feature>
<dbReference type="SUPFAM" id="SSF55785">
    <property type="entry name" value="PYP-like sensor domain (PAS domain)"/>
    <property type="match status" value="1"/>
</dbReference>
<accession>A0ABY9JS16</accession>
<proteinExistence type="predicted"/>
<keyword evidence="1" id="KW-1133">Transmembrane helix</keyword>
<feature type="transmembrane region" description="Helical" evidence="1">
    <location>
        <begin position="179"/>
        <end position="199"/>
    </location>
</feature>
<dbReference type="PROSITE" id="PS50112">
    <property type="entry name" value="PAS"/>
    <property type="match status" value="1"/>
</dbReference>
<sequence length="384" mass="45019">MIFMLLFLVSLIPLSFVFVIFLLYRIPLSKVVIIYLAFQFLGQVNISLLYSVNLFDEQTVHFLYKVLNIANIYTTPVIFLISRLLIKYVPSEDIFYHHHFNWVNKRFFYLLLVFSTIVYIFSWSNFGIAGLELKTYHDLSYFYPHYGSLGWIFFLNDIIGMLGILLLIFITFRLKEASLRIFCTYLSTAVFLIFIIGILSKMEVIPIFFSNFGSVLSTIIIFTGFFTLQSNNLSMINIDLKEYRYLLAKIIHLNPSYIYVKDFNHRFILINSSLKQLYGLSEKEMIGRKETELDNNSQRATTIEQEERFILENKVKKNKSIEVIESYQGEKRIIEVTKIPIHMKGKLFLLCIGNDVTELKKTGRLYSSIRKDECHRRTSCGDCS</sequence>
<dbReference type="InterPro" id="IPR013656">
    <property type="entry name" value="PAS_4"/>
</dbReference>
<organism evidence="3 4">
    <name type="scientific">Bacillus carboniphilus</name>
    <dbReference type="NCBI Taxonomy" id="86663"/>
    <lineage>
        <taxon>Bacteria</taxon>
        <taxon>Bacillati</taxon>
        <taxon>Bacillota</taxon>
        <taxon>Bacilli</taxon>
        <taxon>Bacillales</taxon>
        <taxon>Bacillaceae</taxon>
        <taxon>Bacillus</taxon>
    </lineage>
</organism>
<dbReference type="InterPro" id="IPR000014">
    <property type="entry name" value="PAS"/>
</dbReference>
<name>A0ABY9JS16_9BACI</name>
<dbReference type="Proteomes" id="UP001197974">
    <property type="component" value="Chromosome"/>
</dbReference>
<dbReference type="InterPro" id="IPR035965">
    <property type="entry name" value="PAS-like_dom_sf"/>
</dbReference>
<evidence type="ECO:0000256" key="1">
    <source>
        <dbReference type="SAM" id="Phobius"/>
    </source>
</evidence>
<keyword evidence="4" id="KW-1185">Reference proteome</keyword>
<reference evidence="3 4" key="1">
    <citation type="submission" date="2023-06" db="EMBL/GenBank/DDBJ databases">
        <title>Five Gram-positive bacteria isolated from mangrove sediments in Shenzhen, Guangdong, China.</title>
        <authorList>
            <person name="Yu S."/>
            <person name="Zheng W."/>
            <person name="Huang Y."/>
        </authorList>
    </citation>
    <scope>NUCLEOTIDE SEQUENCE [LARGE SCALE GENOMIC DNA]</scope>
    <source>
        <strain evidence="3 4">SaN35-3</strain>
    </source>
</reference>
<keyword evidence="1" id="KW-0472">Membrane</keyword>
<keyword evidence="1" id="KW-0812">Transmembrane</keyword>
<dbReference type="EMBL" id="CP129013">
    <property type="protein sequence ID" value="WLR41278.1"/>
    <property type="molecule type" value="Genomic_DNA"/>
</dbReference>
<protein>
    <submittedName>
        <fullName evidence="3">PAS domain S-box protein</fullName>
    </submittedName>
</protein>
<feature type="transmembrane region" description="Helical" evidence="1">
    <location>
        <begin position="31"/>
        <end position="50"/>
    </location>
</feature>
<feature type="transmembrane region" description="Helical" evidence="1">
    <location>
        <begin position="149"/>
        <end position="172"/>
    </location>
</feature>
<gene>
    <name evidence="3" type="ORF">LC087_10050</name>
</gene>
<evidence type="ECO:0000313" key="4">
    <source>
        <dbReference type="Proteomes" id="UP001197974"/>
    </source>
</evidence>
<dbReference type="RefSeq" id="WP_306019538.1">
    <property type="nucleotide sequence ID" value="NZ_CP129013.1"/>
</dbReference>
<feature type="transmembrane region" description="Helical" evidence="1">
    <location>
        <begin position="205"/>
        <end position="228"/>
    </location>
</feature>